<sequence length="86" mass="9769">MFLKFLADVQESPALNGFHAVGNERCERGSSVETNAFRESTVRVERYQTARRNSLVGRYFEVEVLPIGGSNAQTHLWGEYCSRLQT</sequence>
<reference evidence="1 2" key="1">
    <citation type="journal article" date="2023" name="Genes (Basel)">
        <title>Chromosome-Level Genome Assembly and Circadian Gene Repertoire of the Patagonia Blennie Eleginops maclovinus-The Closest Ancestral Proxy of Antarctic Cryonotothenioids.</title>
        <authorList>
            <person name="Cheng C.C."/>
            <person name="Rivera-Colon A.G."/>
            <person name="Minhas B.F."/>
            <person name="Wilson L."/>
            <person name="Rayamajhi N."/>
            <person name="Vargas-Chacoff L."/>
            <person name="Catchen J.M."/>
        </authorList>
    </citation>
    <scope>NUCLEOTIDE SEQUENCE [LARGE SCALE GENOMIC DNA]</scope>
    <source>
        <strain evidence="1">JMC-PN-2008</strain>
    </source>
</reference>
<reference evidence="1 2" key="2">
    <citation type="journal article" date="2023" name="Mol. Biol. Evol.">
        <title>Genomics of Secondarily Temperate Adaptation in the Only Non-Antarctic Icefish.</title>
        <authorList>
            <person name="Rivera-Colon A.G."/>
            <person name="Rayamajhi N."/>
            <person name="Minhas B.F."/>
            <person name="Madrigal G."/>
            <person name="Bilyk K.T."/>
            <person name="Yoon V."/>
            <person name="Hune M."/>
            <person name="Gregory S."/>
            <person name="Cheng C.H.C."/>
            <person name="Catchen J.M."/>
        </authorList>
    </citation>
    <scope>NUCLEOTIDE SEQUENCE [LARGE SCALE GENOMIC DNA]</scope>
    <source>
        <strain evidence="1">JMC-PN-2008</strain>
    </source>
</reference>
<evidence type="ECO:0000313" key="2">
    <source>
        <dbReference type="Proteomes" id="UP001346869"/>
    </source>
</evidence>
<dbReference type="EMBL" id="JAUZQC010000025">
    <property type="protein sequence ID" value="KAK5848734.1"/>
    <property type="molecule type" value="Genomic_DNA"/>
</dbReference>
<dbReference type="AlphaFoldDB" id="A0AAN7WWJ8"/>
<gene>
    <name evidence="1" type="ORF">PBY51_006326</name>
</gene>
<keyword evidence="2" id="KW-1185">Reference proteome</keyword>
<dbReference type="Proteomes" id="UP001346869">
    <property type="component" value="Unassembled WGS sequence"/>
</dbReference>
<protein>
    <submittedName>
        <fullName evidence="1">Uncharacterized protein</fullName>
    </submittedName>
</protein>
<name>A0AAN7WWJ8_ELEMC</name>
<organism evidence="1 2">
    <name type="scientific">Eleginops maclovinus</name>
    <name type="common">Patagonian blennie</name>
    <name type="synonym">Eleginus maclovinus</name>
    <dbReference type="NCBI Taxonomy" id="56733"/>
    <lineage>
        <taxon>Eukaryota</taxon>
        <taxon>Metazoa</taxon>
        <taxon>Chordata</taxon>
        <taxon>Craniata</taxon>
        <taxon>Vertebrata</taxon>
        <taxon>Euteleostomi</taxon>
        <taxon>Actinopterygii</taxon>
        <taxon>Neopterygii</taxon>
        <taxon>Teleostei</taxon>
        <taxon>Neoteleostei</taxon>
        <taxon>Acanthomorphata</taxon>
        <taxon>Eupercaria</taxon>
        <taxon>Perciformes</taxon>
        <taxon>Notothenioidei</taxon>
        <taxon>Eleginopidae</taxon>
        <taxon>Eleginops</taxon>
    </lineage>
</organism>
<accession>A0AAN7WWJ8</accession>
<comment type="caution">
    <text evidence="1">The sequence shown here is derived from an EMBL/GenBank/DDBJ whole genome shotgun (WGS) entry which is preliminary data.</text>
</comment>
<evidence type="ECO:0000313" key="1">
    <source>
        <dbReference type="EMBL" id="KAK5848734.1"/>
    </source>
</evidence>
<proteinExistence type="predicted"/>